<evidence type="ECO:0000256" key="12">
    <source>
        <dbReference type="SAM" id="SignalP"/>
    </source>
</evidence>
<dbReference type="SMART" id="SM00231">
    <property type="entry name" value="FA58C"/>
    <property type="match status" value="2"/>
</dbReference>
<feature type="disulfide bond" evidence="9">
    <location>
        <begin position="1093"/>
        <end position="1108"/>
    </location>
</feature>
<protein>
    <submittedName>
        <fullName evidence="14">LRP1B protein</fullName>
    </submittedName>
</protein>
<feature type="disulfide bond" evidence="9">
    <location>
        <begin position="457"/>
        <end position="472"/>
    </location>
</feature>
<feature type="disulfide bond" evidence="9">
    <location>
        <begin position="477"/>
        <end position="489"/>
    </location>
</feature>
<feature type="signal peptide" evidence="12">
    <location>
        <begin position="1"/>
        <end position="19"/>
    </location>
</feature>
<evidence type="ECO:0000256" key="3">
    <source>
        <dbReference type="ARBA" id="ARBA00022737"/>
    </source>
</evidence>
<comment type="subcellular location">
    <subcellularLocation>
        <location evidence="1">Membrane</location>
        <topology evidence="1">Single-pass membrane protein</topology>
    </subcellularLocation>
</comment>
<accession>A0A8K0EL38</accession>
<evidence type="ECO:0000256" key="4">
    <source>
        <dbReference type="ARBA" id="ARBA00022989"/>
    </source>
</evidence>
<feature type="domain" description="F5/8 type C" evidence="13">
    <location>
        <begin position="730"/>
        <end position="883"/>
    </location>
</feature>
<dbReference type="Gene3D" id="4.10.400.10">
    <property type="entry name" value="Low-density Lipoprotein Receptor"/>
    <property type="match status" value="14"/>
</dbReference>
<feature type="compositionally biased region" description="Polar residues" evidence="10">
    <location>
        <begin position="1115"/>
        <end position="1127"/>
    </location>
</feature>
<gene>
    <name evidence="14" type="primary">LRP1B</name>
    <name evidence="14" type="ORF">BLAG_LOCUS12365</name>
</gene>
<dbReference type="InterPro" id="IPR036055">
    <property type="entry name" value="LDL_receptor-like_sf"/>
</dbReference>
<feature type="region of interest" description="Disordered" evidence="10">
    <location>
        <begin position="1110"/>
        <end position="1160"/>
    </location>
</feature>
<feature type="disulfide bond" evidence="9">
    <location>
        <begin position="496"/>
        <end position="511"/>
    </location>
</feature>
<keyword evidence="6 9" id="KW-1015">Disulfide bond</keyword>
<reference evidence="14" key="1">
    <citation type="submission" date="2022-01" db="EMBL/GenBank/DDBJ databases">
        <authorList>
            <person name="Braso-Vives M."/>
        </authorList>
    </citation>
    <scope>NUCLEOTIDE SEQUENCE</scope>
</reference>
<dbReference type="PANTHER" id="PTHR22722">
    <property type="entry name" value="LOW-DENSITY LIPOPROTEIN RECEPTOR-RELATED PROTEIN 2-RELATED"/>
    <property type="match status" value="1"/>
</dbReference>
<name>A0A8K0EL38_BRALA</name>
<evidence type="ECO:0000313" key="14">
    <source>
        <dbReference type="EMBL" id="CAH1252231.1"/>
    </source>
</evidence>
<dbReference type="InterPro" id="IPR008979">
    <property type="entry name" value="Galactose-bd-like_sf"/>
</dbReference>
<keyword evidence="15" id="KW-1185">Reference proteome</keyword>
<dbReference type="Proteomes" id="UP000838412">
    <property type="component" value="Chromosome 19"/>
</dbReference>
<feature type="disulfide bond" evidence="9">
    <location>
        <begin position="420"/>
        <end position="435"/>
    </location>
</feature>
<dbReference type="SUPFAM" id="SSF57424">
    <property type="entry name" value="LDL receptor-like module"/>
    <property type="match status" value="13"/>
</dbReference>
<sequence length="1186" mass="130992">MATGLFLIICLLSIDRASLQIETECPDFNNFFMCQSSFSLMPCIDLEWLCDEFPQCDDGSDEEDCWSVDCPGPDYFRCESTGACIPPLERCNGWGECVDGSDEKDCWSVECPEPDDYRCESNGLCVRPSGSVSVQCDGWLDCEDGSDEEGCVSKECIDPEYFKCESDGACIPPNAVCDDYPMCEDGSDERDCWGKECPESDLTTFIRCETSGRCIDLAHQCNGWAYCDDGSDEVDCWSKECPNADDFRCESDGRCMSLWWVCNGYPDCEDGSDEVDCWSAQCPNTDDLRCESDVRSCKPPWAQCDGKTDCPGGEDEQNCWSKECYFADSFRCAISGSCVLETKRCDGISDCDDKSDESSCVCTRVEFRCENSERCVAPSGVCDGVTDCHDALDELHCQSCIEKGQWQCDSGECIKNASVCDGDKDCSSGSDEENCHTPCNGLQLECDGRCLPKYRACDGLEDCSNGTDEINCTDGGCSTKQFRCANGSCLLESQLCDNLTDCSGGEDEDNCGDVPPPGFPLGLASRYIPDVFITASSEYKSEFAAFQARHTPPTTPGYCWVPSSVVDQWLQVYFGKTTDVTGVVISGGGSNWDLGSWVTSFTLAFSIDGASWAPYEGSSNNVQVFRGNRDRFNKVSRPLPTPVTSRYIRLYPTGYEGWVAMVMEVYVTNDEDLWLAQDEYVPLGVGLDPDHPAAVPKIPEFYMTASSRRNDSYPWLARLNNGKGQQQGACWTPNLEQWLDTGQLPNLTQWSDTDHRSNQDHFPDTDQWQGDLWTNPDQWLDTDQWLQIYHGKFYTVAGVITQGAYNMDHWVTSYRLAFSGDGQTWTPYTDYAGYSETTVFQGNNNNHRYARNLLSNPVFAVYTRFYPVIHHHEIALRVEILVIDEIESQFIPCENDVSSGSGEDPEVFHETQACDGTEDCSTGKDEANCDDCAMECLTDLGDPCIPGRWICDDFVDCLYGKDEQGCVQGVPKHCFFTCLDNVTCLPTPQLGDGHRDCAFGEDESPSDVEDALERKWGSCSYNCASVYGNASCVPDAFRCDGDADCLEDEDELGCEGVVREPTPESRLPNDCPTFTCDLPAPLDPICVPHHQICDEYPDCAAGEDEQGCGMRNADGVSTQSTRQSVGQVTGGPTDGREPTEEPTSGHGAYEDQTVGGSMESHGSQDQAVVWMLAAALVGLILFRLTF</sequence>
<dbReference type="CDD" id="cd00112">
    <property type="entry name" value="LDLa"/>
    <property type="match status" value="11"/>
</dbReference>
<feature type="domain" description="F5/8 type C" evidence="13">
    <location>
        <begin position="514"/>
        <end position="668"/>
    </location>
</feature>
<keyword evidence="4 11" id="KW-1133">Transmembrane helix</keyword>
<feature type="disulfide bond" evidence="9">
    <location>
        <begin position="177"/>
        <end position="192"/>
    </location>
</feature>
<dbReference type="Gene3D" id="2.60.120.260">
    <property type="entry name" value="Galactose-binding domain-like"/>
    <property type="match status" value="2"/>
</dbReference>
<keyword evidence="7" id="KW-0675">Receptor</keyword>
<feature type="chain" id="PRO_5035428193" evidence="12">
    <location>
        <begin position="20"/>
        <end position="1186"/>
    </location>
</feature>
<dbReference type="InterPro" id="IPR000421">
    <property type="entry name" value="FA58C"/>
</dbReference>
<evidence type="ECO:0000256" key="11">
    <source>
        <dbReference type="SAM" id="Phobius"/>
    </source>
</evidence>
<dbReference type="AlphaFoldDB" id="A0A8K0EL38"/>
<dbReference type="GO" id="GO:0005886">
    <property type="term" value="C:plasma membrane"/>
    <property type="evidence" value="ECO:0007669"/>
    <property type="project" value="TreeGrafter"/>
</dbReference>
<keyword evidence="3" id="KW-0677">Repeat</keyword>
<dbReference type="PROSITE" id="PS50068">
    <property type="entry name" value="LDLRA_2"/>
    <property type="match status" value="15"/>
</dbReference>
<feature type="disulfide bond" evidence="9">
    <location>
        <begin position="304"/>
        <end position="319"/>
    </location>
</feature>
<feature type="disulfide bond" evidence="9">
    <location>
        <begin position="345"/>
        <end position="360"/>
    </location>
</feature>
<feature type="disulfide bond" evidence="9">
    <location>
        <begin position="951"/>
        <end position="966"/>
    </location>
</feature>
<dbReference type="Pfam" id="PF00754">
    <property type="entry name" value="F5_F8_type_C"/>
    <property type="match status" value="2"/>
</dbReference>
<dbReference type="EMBL" id="OV696704">
    <property type="protein sequence ID" value="CAH1252231.1"/>
    <property type="molecule type" value="Genomic_DNA"/>
</dbReference>
<feature type="disulfide bond" evidence="9">
    <location>
        <begin position="50"/>
        <end position="65"/>
    </location>
</feature>
<evidence type="ECO:0000259" key="13">
    <source>
        <dbReference type="PROSITE" id="PS50022"/>
    </source>
</evidence>
<keyword evidence="12" id="KW-0732">Signal</keyword>
<dbReference type="OrthoDB" id="9990982at2759"/>
<keyword evidence="5 11" id="KW-0472">Membrane</keyword>
<dbReference type="SMART" id="SM00192">
    <property type="entry name" value="LDLa"/>
    <property type="match status" value="17"/>
</dbReference>
<feature type="disulfide bond" evidence="9">
    <location>
        <begin position="408"/>
        <end position="426"/>
    </location>
</feature>
<keyword evidence="2 11" id="KW-0812">Transmembrane</keyword>
<evidence type="ECO:0000256" key="5">
    <source>
        <dbReference type="ARBA" id="ARBA00023136"/>
    </source>
</evidence>
<dbReference type="Gene3D" id="4.10.1220.10">
    <property type="entry name" value="EGF-type module"/>
    <property type="match status" value="1"/>
</dbReference>
<dbReference type="CDD" id="cd00057">
    <property type="entry name" value="FA58C"/>
    <property type="match status" value="1"/>
</dbReference>
<dbReference type="PANTHER" id="PTHR22722:SF15">
    <property type="entry name" value="LOW-DENSITY LIPOPROTEIN RECEPTOR-RELATED"/>
    <property type="match status" value="1"/>
</dbReference>
<evidence type="ECO:0000256" key="2">
    <source>
        <dbReference type="ARBA" id="ARBA00022692"/>
    </source>
</evidence>
<organism evidence="14 15">
    <name type="scientific">Branchiostoma lanceolatum</name>
    <name type="common">Common lancelet</name>
    <name type="synonym">Amphioxus lanceolatum</name>
    <dbReference type="NCBI Taxonomy" id="7740"/>
    <lineage>
        <taxon>Eukaryota</taxon>
        <taxon>Metazoa</taxon>
        <taxon>Chordata</taxon>
        <taxon>Cephalochordata</taxon>
        <taxon>Leptocardii</taxon>
        <taxon>Amphioxiformes</taxon>
        <taxon>Branchiostomatidae</taxon>
        <taxon>Branchiostoma</taxon>
    </lineage>
</organism>
<evidence type="ECO:0000256" key="1">
    <source>
        <dbReference type="ARBA" id="ARBA00004167"/>
    </source>
</evidence>
<dbReference type="PROSITE" id="PS01209">
    <property type="entry name" value="LDLRA_1"/>
    <property type="match status" value="3"/>
</dbReference>
<dbReference type="GO" id="GO:0043235">
    <property type="term" value="C:receptor complex"/>
    <property type="evidence" value="ECO:0007669"/>
    <property type="project" value="TreeGrafter"/>
</dbReference>
<evidence type="ECO:0000256" key="9">
    <source>
        <dbReference type="PROSITE-ProRule" id="PRU00124"/>
    </source>
</evidence>
<evidence type="ECO:0000313" key="15">
    <source>
        <dbReference type="Proteomes" id="UP000838412"/>
    </source>
</evidence>
<feature type="disulfide bond" evidence="9">
    <location>
        <begin position="1039"/>
        <end position="1054"/>
    </location>
</feature>
<dbReference type="InterPro" id="IPR051221">
    <property type="entry name" value="LDLR-related"/>
</dbReference>
<dbReference type="PROSITE" id="PS50022">
    <property type="entry name" value="FA58C_3"/>
    <property type="match status" value="2"/>
</dbReference>
<dbReference type="PRINTS" id="PR00261">
    <property type="entry name" value="LDLRECEPTOR"/>
</dbReference>
<evidence type="ECO:0000256" key="7">
    <source>
        <dbReference type="ARBA" id="ARBA00023170"/>
    </source>
</evidence>
<keyword evidence="8" id="KW-0325">Glycoprotein</keyword>
<dbReference type="SUPFAM" id="SSF49785">
    <property type="entry name" value="Galactose-binding domain-like"/>
    <property type="match status" value="2"/>
</dbReference>
<feature type="disulfide bond" evidence="9">
    <location>
        <begin position="262"/>
        <end position="277"/>
    </location>
</feature>
<evidence type="ECO:0000256" key="10">
    <source>
        <dbReference type="SAM" id="MobiDB-lite"/>
    </source>
</evidence>
<feature type="disulfide bond" evidence="9">
    <location>
        <begin position="221"/>
        <end position="236"/>
    </location>
</feature>
<feature type="transmembrane region" description="Helical" evidence="11">
    <location>
        <begin position="1167"/>
        <end position="1185"/>
    </location>
</feature>
<feature type="disulfide bond" evidence="9">
    <location>
        <begin position="91"/>
        <end position="106"/>
    </location>
</feature>
<evidence type="ECO:0000256" key="6">
    <source>
        <dbReference type="ARBA" id="ARBA00023157"/>
    </source>
</evidence>
<dbReference type="InterPro" id="IPR023415">
    <property type="entry name" value="LDLR_class-A_CS"/>
</dbReference>
<feature type="disulfide bond" evidence="9">
    <location>
        <begin position="136"/>
        <end position="151"/>
    </location>
</feature>
<dbReference type="Pfam" id="PF00057">
    <property type="entry name" value="Ldl_recept_a"/>
    <property type="match status" value="9"/>
</dbReference>
<feature type="disulfide bond" evidence="9">
    <location>
        <begin position="382"/>
        <end position="397"/>
    </location>
</feature>
<dbReference type="GO" id="GO:0005041">
    <property type="term" value="F:low-density lipoprotein particle receptor activity"/>
    <property type="evidence" value="ECO:0007669"/>
    <property type="project" value="TreeGrafter"/>
</dbReference>
<proteinExistence type="predicted"/>
<feature type="disulfide bond" evidence="9">
    <location>
        <begin position="484"/>
        <end position="502"/>
    </location>
</feature>
<dbReference type="InterPro" id="IPR002172">
    <property type="entry name" value="LDrepeatLR_classA_rpt"/>
</dbReference>
<evidence type="ECO:0000256" key="8">
    <source>
        <dbReference type="ARBA" id="ARBA00023180"/>
    </source>
</evidence>
<comment type="caution">
    <text evidence="9">Lacks conserved residue(s) required for the propagation of feature annotation.</text>
</comment>